<dbReference type="RefSeq" id="WP_013840444.1">
    <property type="nucleotide sequence ID" value="NC_015589.1"/>
</dbReference>
<dbReference type="STRING" id="696281.Desru_0372"/>
<dbReference type="EMBL" id="CP002780">
    <property type="protein sequence ID" value="AEG58669.1"/>
    <property type="molecule type" value="Genomic_DNA"/>
</dbReference>
<keyword evidence="1" id="KW-0378">Hydrolase</keyword>
<dbReference type="KEGG" id="dru:Desru_0372"/>
<organism evidence="1 2">
    <name type="scientific">Desulforamulus ruminis (strain ATCC 23193 / DSM 2154 / NCIMB 8452 / DL)</name>
    <name type="common">Desulfotomaculum ruminis</name>
    <dbReference type="NCBI Taxonomy" id="696281"/>
    <lineage>
        <taxon>Bacteria</taxon>
        <taxon>Bacillati</taxon>
        <taxon>Bacillota</taxon>
        <taxon>Clostridia</taxon>
        <taxon>Eubacteriales</taxon>
        <taxon>Peptococcaceae</taxon>
        <taxon>Desulforamulus</taxon>
    </lineage>
</organism>
<accession>F6DQU5</accession>
<evidence type="ECO:0000313" key="1">
    <source>
        <dbReference type="EMBL" id="AEG58669.1"/>
    </source>
</evidence>
<keyword evidence="1" id="KW-0540">Nuclease</keyword>
<dbReference type="AlphaFoldDB" id="F6DQU5"/>
<dbReference type="InterPro" id="IPR011335">
    <property type="entry name" value="Restrct_endonuc-II-like"/>
</dbReference>
<dbReference type="GO" id="GO:0009307">
    <property type="term" value="P:DNA restriction-modification system"/>
    <property type="evidence" value="ECO:0007669"/>
    <property type="project" value="InterPro"/>
</dbReference>
<dbReference type="GO" id="GO:0000287">
    <property type="term" value="F:magnesium ion binding"/>
    <property type="evidence" value="ECO:0007669"/>
    <property type="project" value="InterPro"/>
</dbReference>
<sequence length="161" mass="18077">MRIKIHSHRSGKSVVPKEILGQIQNILIEIDIKTTRYAAPEIKKAVFRGLKHNGWPKDILLDDQSKITITSKLNEVGLCVQLGNVSRVYYDLLKLQALFTKGFISSGIIVVPILQAAKALGSNLASYERLVKELNIFNQVITMPLVVIGFSENNKEFWEGM</sequence>
<proteinExistence type="predicted"/>
<dbReference type="Pfam" id="PF09195">
    <property type="entry name" value="Endonuc-BglII"/>
    <property type="match status" value="1"/>
</dbReference>
<keyword evidence="1" id="KW-0255">Endonuclease</keyword>
<dbReference type="Proteomes" id="UP000009234">
    <property type="component" value="Chromosome"/>
</dbReference>
<dbReference type="InterPro" id="IPR015278">
    <property type="entry name" value="BglII-like"/>
</dbReference>
<keyword evidence="2" id="KW-1185">Reference proteome</keyword>
<name>F6DQU5_DESRL</name>
<evidence type="ECO:0000313" key="2">
    <source>
        <dbReference type="Proteomes" id="UP000009234"/>
    </source>
</evidence>
<dbReference type="GO" id="GO:0009036">
    <property type="term" value="F:type II site-specific deoxyribonuclease activity"/>
    <property type="evidence" value="ECO:0007669"/>
    <property type="project" value="InterPro"/>
</dbReference>
<gene>
    <name evidence="1" type="ordered locus">Desru_0372</name>
</gene>
<dbReference type="SUPFAM" id="SSF52980">
    <property type="entry name" value="Restriction endonuclease-like"/>
    <property type="match status" value="1"/>
</dbReference>
<dbReference type="GO" id="GO:0003677">
    <property type="term" value="F:DNA binding"/>
    <property type="evidence" value="ECO:0007669"/>
    <property type="project" value="InterPro"/>
</dbReference>
<protein>
    <submittedName>
        <fullName evidence="1">Restriction endonuclease BglII</fullName>
    </submittedName>
</protein>
<reference evidence="2" key="1">
    <citation type="submission" date="2011-05" db="EMBL/GenBank/DDBJ databases">
        <title>Complete sequence of Desulfotomaculum ruminis DSM 2154.</title>
        <authorList>
            <person name="Lucas S."/>
            <person name="Copeland A."/>
            <person name="Lapidus A."/>
            <person name="Cheng J.-F."/>
            <person name="Goodwin L."/>
            <person name="Pitluck S."/>
            <person name="Lu M."/>
            <person name="Detter J.C."/>
            <person name="Han C."/>
            <person name="Tapia R."/>
            <person name="Land M."/>
            <person name="Hauser L."/>
            <person name="Kyrpides N."/>
            <person name="Ivanova N."/>
            <person name="Mikhailova N."/>
            <person name="Pagani I."/>
            <person name="Stams A.J.M."/>
            <person name="Plugge C.M."/>
            <person name="Muyzer G."/>
            <person name="Kuever J."/>
            <person name="Parshina S.N."/>
            <person name="Ivanova A.E."/>
            <person name="Nazina T.N."/>
            <person name="Brambilla E."/>
            <person name="Spring S."/>
            <person name="Klenk H.-P."/>
            <person name="Woyke T."/>
        </authorList>
    </citation>
    <scope>NUCLEOTIDE SEQUENCE [LARGE SCALE GENOMIC DNA]</scope>
    <source>
        <strain evidence="2">ATCC 23193 / DSM 2154 / NCIB 8452 / DL</strain>
    </source>
</reference>
<dbReference type="InterPro" id="IPR011338">
    <property type="entry name" value="BamHI/BglII/BstY"/>
</dbReference>
<dbReference type="HOGENOM" id="CLU_139044_0_0_9"/>
<dbReference type="Gene3D" id="3.40.91.20">
    <property type="match status" value="1"/>
</dbReference>
<reference evidence="1 2" key="2">
    <citation type="journal article" date="2012" name="Stand. Genomic Sci.">
        <title>Complete genome sequence of the sulfate-reducing firmicute Desulfotomaculum ruminis type strain (DL(T)).</title>
        <authorList>
            <person name="Spring S."/>
            <person name="Visser M."/>
            <person name="Lu M."/>
            <person name="Copeland A."/>
            <person name="Lapidus A."/>
            <person name="Lucas S."/>
            <person name="Cheng J.F."/>
            <person name="Han C."/>
            <person name="Tapia R."/>
            <person name="Goodwin L.A."/>
            <person name="Pitluck S."/>
            <person name="Ivanova N."/>
            <person name="Land M."/>
            <person name="Hauser L."/>
            <person name="Larimer F."/>
            <person name="Rohde M."/>
            <person name="Goker M."/>
            <person name="Detter J.C."/>
            <person name="Kyrpides N.C."/>
            <person name="Woyke T."/>
            <person name="Schaap P.J."/>
            <person name="Plugge C.M."/>
            <person name="Muyzer G."/>
            <person name="Kuever J."/>
            <person name="Pereira I.A."/>
            <person name="Parshina S.N."/>
            <person name="Bernier-Latmani R."/>
            <person name="Stams A.J."/>
            <person name="Klenk H.P."/>
        </authorList>
    </citation>
    <scope>NUCLEOTIDE SEQUENCE [LARGE SCALE GENOMIC DNA]</scope>
    <source>
        <strain evidence="2">ATCC 23193 / DSM 2154 / NCIB 8452 / DL</strain>
    </source>
</reference>
<dbReference type="eggNOG" id="ENOG50336CN">
    <property type="taxonomic scope" value="Bacteria"/>
</dbReference>
<dbReference type="REBASE" id="36379">
    <property type="entry name" value="Dru2154ORF371P"/>
</dbReference>
<dbReference type="OrthoDB" id="9799686at2"/>